<comment type="catalytic activity">
    <reaction evidence="1">
        <text>Hydrolysis of terminal non-reducing N-acetyl-D-hexosamine residues in N-acetyl-beta-D-hexosaminides.</text>
        <dbReference type="EC" id="3.2.1.52"/>
    </reaction>
</comment>
<evidence type="ECO:0000259" key="8">
    <source>
        <dbReference type="Pfam" id="PF00728"/>
    </source>
</evidence>
<dbReference type="InterPro" id="IPR025705">
    <property type="entry name" value="Beta_hexosaminidase_sua/sub"/>
</dbReference>
<proteinExistence type="inferred from homology"/>
<dbReference type="CDD" id="cd06563">
    <property type="entry name" value="GH20_chitobiase-like"/>
    <property type="match status" value="1"/>
</dbReference>
<dbReference type="InterPro" id="IPR029018">
    <property type="entry name" value="Hex-like_dom2"/>
</dbReference>
<evidence type="ECO:0000256" key="7">
    <source>
        <dbReference type="SAM" id="SignalP"/>
    </source>
</evidence>
<evidence type="ECO:0000256" key="3">
    <source>
        <dbReference type="ARBA" id="ARBA00012663"/>
    </source>
</evidence>
<dbReference type="EMBL" id="BAABRL010000008">
    <property type="protein sequence ID" value="GAA5496537.1"/>
    <property type="molecule type" value="Genomic_DNA"/>
</dbReference>
<dbReference type="PRINTS" id="PR00738">
    <property type="entry name" value="GLHYDRLASE20"/>
</dbReference>
<feature type="signal peptide" evidence="7">
    <location>
        <begin position="1"/>
        <end position="29"/>
    </location>
</feature>
<evidence type="ECO:0000313" key="10">
    <source>
        <dbReference type="EMBL" id="GAA5496537.1"/>
    </source>
</evidence>
<dbReference type="Gene3D" id="3.30.379.10">
    <property type="entry name" value="Chitobiase/beta-hexosaminidase domain 2-like"/>
    <property type="match status" value="1"/>
</dbReference>
<keyword evidence="5" id="KW-0326">Glycosidase</keyword>
<evidence type="ECO:0000313" key="11">
    <source>
        <dbReference type="Proteomes" id="UP001424741"/>
    </source>
</evidence>
<keyword evidence="11" id="KW-1185">Reference proteome</keyword>
<dbReference type="PANTHER" id="PTHR22600">
    <property type="entry name" value="BETA-HEXOSAMINIDASE"/>
    <property type="match status" value="1"/>
</dbReference>
<sequence>MKNRTLSILRGAACSSAALLLSLTSQLTAADTLQLMPYPAKVEHAEGVYQFPDTAVISQGATRLNLETIAGLKLTPGENPQVLLLKAKDDTFPKSVTSPERHQIQVTPKGVAIRAAEEVGYYRALQTLAQMVATTGGKLPLTTITDYPRFEWRGFMLDESRHFTGKDALKKILDEMAAHKMNRFHWHLTDSQGWRIEIKKYPKLTTVGAIGNNTNPKAPAEFYTQEEIKEIVAYAKARHITIVPEIDMPGHAAAAVRAYPEFSGGGSKRHPDFTFNPASKETETFLLDILKEVAQLFPDAKVIHFGGDESHFGWEKWPQLPAVKALMKEKGYKDLHQVEHDFNRRMAKHINDLGFTVGGWDEISRVGLDKKKTLLFWWRHNKPAELDYALKNGYQVVLCPRIPCYFDFVQHKTHKIGRRWGSAFVPLDAVYAYPDSQKQIAGKEHLIKGVQANLWTEQTPTQRRREFMIFPRLHAIASAGWVQKENKDYERFLSYMNYRLPVMEETGLHHASIDQPNQETAKDGKVVERK</sequence>
<feature type="domain" description="Beta-hexosaminidase bacterial type N-terminal" evidence="9">
    <location>
        <begin position="33"/>
        <end position="147"/>
    </location>
</feature>
<gene>
    <name evidence="10" type="primary">exoI</name>
    <name evidence="10" type="ORF">Rhal01_02721</name>
</gene>
<keyword evidence="7" id="KW-0732">Signal</keyword>
<feature type="domain" description="Glycoside hydrolase family 20 catalytic" evidence="8">
    <location>
        <begin position="150"/>
        <end position="483"/>
    </location>
</feature>
<comment type="similarity">
    <text evidence="2">Belongs to the glycosyl hydrolase 20 family.</text>
</comment>
<feature type="region of interest" description="Disordered" evidence="6">
    <location>
        <begin position="509"/>
        <end position="530"/>
    </location>
</feature>
<dbReference type="SUPFAM" id="SSF55545">
    <property type="entry name" value="beta-N-acetylhexosaminidase-like domain"/>
    <property type="match status" value="1"/>
</dbReference>
<evidence type="ECO:0000259" key="9">
    <source>
        <dbReference type="Pfam" id="PF02838"/>
    </source>
</evidence>
<dbReference type="InterPro" id="IPR015882">
    <property type="entry name" value="HEX_bac_N"/>
</dbReference>
<feature type="compositionally biased region" description="Basic and acidic residues" evidence="6">
    <location>
        <begin position="520"/>
        <end position="530"/>
    </location>
</feature>
<dbReference type="Proteomes" id="UP001424741">
    <property type="component" value="Unassembled WGS sequence"/>
</dbReference>
<reference evidence="10 11" key="1">
    <citation type="submission" date="2024-02" db="EMBL/GenBank/DDBJ databases">
        <title>Rubritalea halochordaticola NBRC 107102.</title>
        <authorList>
            <person name="Ichikawa N."/>
            <person name="Katano-Makiyama Y."/>
            <person name="Hidaka K."/>
        </authorList>
    </citation>
    <scope>NUCLEOTIDE SEQUENCE [LARGE SCALE GENOMIC DNA]</scope>
    <source>
        <strain evidence="10 11">NBRC 107102</strain>
    </source>
</reference>
<evidence type="ECO:0000256" key="5">
    <source>
        <dbReference type="ARBA" id="ARBA00023295"/>
    </source>
</evidence>
<evidence type="ECO:0000256" key="6">
    <source>
        <dbReference type="SAM" id="MobiDB-lite"/>
    </source>
</evidence>
<dbReference type="Pfam" id="PF00728">
    <property type="entry name" value="Glyco_hydro_20"/>
    <property type="match status" value="1"/>
</dbReference>
<organism evidence="10 11">
    <name type="scientific">Rubritalea halochordaticola</name>
    <dbReference type="NCBI Taxonomy" id="714537"/>
    <lineage>
        <taxon>Bacteria</taxon>
        <taxon>Pseudomonadati</taxon>
        <taxon>Verrucomicrobiota</taxon>
        <taxon>Verrucomicrobiia</taxon>
        <taxon>Verrucomicrobiales</taxon>
        <taxon>Rubritaleaceae</taxon>
        <taxon>Rubritalea</taxon>
    </lineage>
</organism>
<feature type="chain" id="PRO_5045868983" description="beta-N-acetylhexosaminidase" evidence="7">
    <location>
        <begin position="30"/>
        <end position="530"/>
    </location>
</feature>
<accession>A0ABP9V7C7</accession>
<protein>
    <recommendedName>
        <fullName evidence="3">beta-N-acetylhexosaminidase</fullName>
        <ecNumber evidence="3">3.2.1.52</ecNumber>
    </recommendedName>
</protein>
<dbReference type="RefSeq" id="WP_346189197.1">
    <property type="nucleotide sequence ID" value="NZ_BAABRL010000008.1"/>
</dbReference>
<dbReference type="Pfam" id="PF02838">
    <property type="entry name" value="Glyco_hydro_20b"/>
    <property type="match status" value="1"/>
</dbReference>
<dbReference type="SUPFAM" id="SSF51445">
    <property type="entry name" value="(Trans)glycosidases"/>
    <property type="match status" value="1"/>
</dbReference>
<evidence type="ECO:0000256" key="4">
    <source>
        <dbReference type="ARBA" id="ARBA00022801"/>
    </source>
</evidence>
<dbReference type="InterPro" id="IPR015883">
    <property type="entry name" value="Glyco_hydro_20_cat"/>
</dbReference>
<keyword evidence="4" id="KW-0378">Hydrolase</keyword>
<dbReference type="PANTHER" id="PTHR22600:SF57">
    <property type="entry name" value="BETA-N-ACETYLHEXOSAMINIDASE"/>
    <property type="match status" value="1"/>
</dbReference>
<dbReference type="EC" id="3.2.1.52" evidence="3"/>
<comment type="caution">
    <text evidence="10">The sequence shown here is derived from an EMBL/GenBank/DDBJ whole genome shotgun (WGS) entry which is preliminary data.</text>
</comment>
<evidence type="ECO:0000256" key="2">
    <source>
        <dbReference type="ARBA" id="ARBA00006285"/>
    </source>
</evidence>
<dbReference type="InterPro" id="IPR017853">
    <property type="entry name" value="GH"/>
</dbReference>
<dbReference type="PIRSF" id="PIRSF001093">
    <property type="entry name" value="B-hxosamndse_ab_euk"/>
    <property type="match status" value="1"/>
</dbReference>
<name>A0ABP9V7C7_9BACT</name>
<dbReference type="Gene3D" id="3.20.20.80">
    <property type="entry name" value="Glycosidases"/>
    <property type="match status" value="1"/>
</dbReference>
<evidence type="ECO:0000256" key="1">
    <source>
        <dbReference type="ARBA" id="ARBA00001231"/>
    </source>
</evidence>